<sequence length="80" mass="9169">MSDFWDNILRFPRFFISSTLGLILTIIGPFFNLLKSPQTSLILFSIILIIVIFLFLTLKAMLNLDIDSTLLTSFINKSIK</sequence>
<dbReference type="EMBL" id="LC484192">
    <property type="protein sequence ID" value="BBK20363.1"/>
    <property type="molecule type" value="Genomic_DNA"/>
</dbReference>
<protein>
    <recommendedName>
        <fullName evidence="3">Uncharacterized protein ycf33</fullName>
    </recommendedName>
</protein>
<keyword evidence="5" id="KW-1133">Transmembrane helix</keyword>
<evidence type="ECO:0000256" key="5">
    <source>
        <dbReference type="SAM" id="Phobius"/>
    </source>
</evidence>
<feature type="transmembrane region" description="Helical" evidence="5">
    <location>
        <begin position="41"/>
        <end position="62"/>
    </location>
</feature>
<feature type="transmembrane region" description="Helical" evidence="5">
    <location>
        <begin position="14"/>
        <end position="34"/>
    </location>
</feature>
<organism evidence="6">
    <name type="scientific">Cryptomonas curvata</name>
    <dbReference type="NCBI Taxonomy" id="233186"/>
    <lineage>
        <taxon>Eukaryota</taxon>
        <taxon>Cryptophyceae</taxon>
        <taxon>Cryptomonadales</taxon>
        <taxon>Cryptomonadaceae</taxon>
        <taxon>Cryptomonas</taxon>
    </lineage>
</organism>
<evidence type="ECO:0000256" key="1">
    <source>
        <dbReference type="ARBA" id="ARBA00004474"/>
    </source>
</evidence>
<keyword evidence="5" id="KW-0812">Transmembrane</keyword>
<evidence type="ECO:0000256" key="4">
    <source>
        <dbReference type="ARBA" id="ARBA00022640"/>
    </source>
</evidence>
<keyword evidence="4 6" id="KW-0934">Plastid</keyword>
<dbReference type="GO" id="GO:0009536">
    <property type="term" value="C:plastid"/>
    <property type="evidence" value="ECO:0007669"/>
    <property type="project" value="UniProtKB-SubCell"/>
</dbReference>
<gene>
    <name evidence="6" type="primary">ycf33</name>
    <name evidence="6" type="ORF">CcuCCAP97952_p082</name>
</gene>
<geneLocation type="plastid" evidence="6"/>
<comment type="subcellular location">
    <subcellularLocation>
        <location evidence="1">Plastid</location>
    </subcellularLocation>
</comment>
<name>A0A679CA43_9CRYP</name>
<dbReference type="InterPro" id="IPR008470">
    <property type="entry name" value="Uncharacterised_Ycf33"/>
</dbReference>
<keyword evidence="5" id="KW-0472">Membrane</keyword>
<proteinExistence type="inferred from homology"/>
<evidence type="ECO:0000313" key="6">
    <source>
        <dbReference type="EMBL" id="BBK20363.1"/>
    </source>
</evidence>
<evidence type="ECO:0000256" key="3">
    <source>
        <dbReference type="ARBA" id="ARBA00021584"/>
    </source>
</evidence>
<comment type="similarity">
    <text evidence="2">Belongs to the ycf33 family.</text>
</comment>
<accession>A0A679CA43</accession>
<dbReference type="AlphaFoldDB" id="A0A679CA43"/>
<dbReference type="Pfam" id="PF05421">
    <property type="entry name" value="DUF751"/>
    <property type="match status" value="1"/>
</dbReference>
<reference evidence="6" key="1">
    <citation type="journal article" date="2020" name="Genome Biol. Evol.">
        <title>Comparative plastid genomics of Cryptomonas species reveals fine-scale genomic responses to loss of photosynthesis.</title>
        <authorList>
            <person name="Tanifuji G."/>
            <person name="Kamikawa R."/>
            <person name="Moore C.E."/>
            <person name="Mills T."/>
            <person name="Onodera N.T."/>
            <person name="Kashiyama Y."/>
            <person name="Archibald J.M."/>
            <person name="Inagaki Y."/>
            <person name="Hashimoto T."/>
        </authorList>
    </citation>
    <scope>NUCLEOTIDE SEQUENCE</scope>
    <source>
        <strain evidence="6">CCAP979/52</strain>
    </source>
</reference>
<evidence type="ECO:0000256" key="2">
    <source>
        <dbReference type="ARBA" id="ARBA00010985"/>
    </source>
</evidence>